<evidence type="ECO:0000256" key="3">
    <source>
        <dbReference type="ARBA" id="ARBA00022692"/>
    </source>
</evidence>
<dbReference type="Pfam" id="PF25990">
    <property type="entry name" value="Beta-barrel_YknX"/>
    <property type="match status" value="1"/>
</dbReference>
<protein>
    <submittedName>
        <fullName evidence="8">HlyD family secretion protein</fullName>
    </submittedName>
</protein>
<dbReference type="InterPro" id="IPR058636">
    <property type="entry name" value="Beta-barrel_YknX"/>
</dbReference>
<dbReference type="InterPro" id="IPR050739">
    <property type="entry name" value="MFP"/>
</dbReference>
<evidence type="ECO:0000313" key="9">
    <source>
        <dbReference type="Proteomes" id="UP000245634"/>
    </source>
</evidence>
<reference evidence="8 9" key="1">
    <citation type="submission" date="2018-05" db="EMBL/GenBank/DDBJ databases">
        <title>Genomic Encyclopedia of Type Strains, Phase IV (KMG-IV): sequencing the most valuable type-strain genomes for metagenomic binning, comparative biology and taxonomic classification.</title>
        <authorList>
            <person name="Goeker M."/>
        </authorList>
    </citation>
    <scope>NUCLEOTIDE SEQUENCE [LARGE SCALE GENOMIC DNA]</scope>
    <source>
        <strain evidence="8 9">DSM 18773</strain>
    </source>
</reference>
<evidence type="ECO:0000256" key="6">
    <source>
        <dbReference type="SAM" id="Phobius"/>
    </source>
</evidence>
<dbReference type="PANTHER" id="PTHR30386">
    <property type="entry name" value="MEMBRANE FUSION SUBUNIT OF EMRAB-TOLC MULTIDRUG EFFLUX PUMP"/>
    <property type="match status" value="1"/>
</dbReference>
<evidence type="ECO:0000256" key="5">
    <source>
        <dbReference type="ARBA" id="ARBA00023136"/>
    </source>
</evidence>
<comment type="caution">
    <text evidence="8">The sequence shown here is derived from an EMBL/GenBank/DDBJ whole genome shotgun (WGS) entry which is preliminary data.</text>
</comment>
<dbReference type="GO" id="GO:0016020">
    <property type="term" value="C:membrane"/>
    <property type="evidence" value="ECO:0007669"/>
    <property type="project" value="UniProtKB-SubCell"/>
</dbReference>
<dbReference type="InterPro" id="IPR011053">
    <property type="entry name" value="Single_hybrid_motif"/>
</dbReference>
<keyword evidence="4 6" id="KW-1133">Transmembrane helix</keyword>
<dbReference type="SUPFAM" id="SSF51230">
    <property type="entry name" value="Single hybrid motif"/>
    <property type="match status" value="1"/>
</dbReference>
<dbReference type="GO" id="GO:0055085">
    <property type="term" value="P:transmembrane transport"/>
    <property type="evidence" value="ECO:0007669"/>
    <property type="project" value="InterPro"/>
</dbReference>
<dbReference type="Proteomes" id="UP000245634">
    <property type="component" value="Unassembled WGS sequence"/>
</dbReference>
<sequence>MSNTNFRRMILINVLIVVVLVAGGFAGYYFYNQSVTYLSTDNAKIDGQAVTIAPPVAGKLVEWNGEVGKSYSAGDKIGAVETAQGKVDITVPDTVTLVTSNAVKNAFVGAGSPLAYAFNLDHLRVTANIKETDLDDVEAGQTVDVYVDAYEGTTLTGKVSTVGLTTANTFSLLPASNTTGNFTKVTQVIPVTVTLDGYKGLELAPGMNVTVRIHK</sequence>
<dbReference type="EMBL" id="QGGL01000002">
    <property type="protein sequence ID" value="PWK15815.1"/>
    <property type="molecule type" value="Genomic_DNA"/>
</dbReference>
<dbReference type="Gene3D" id="2.40.30.170">
    <property type="match status" value="1"/>
</dbReference>
<evidence type="ECO:0000313" key="8">
    <source>
        <dbReference type="EMBL" id="PWK15815.1"/>
    </source>
</evidence>
<evidence type="ECO:0000256" key="4">
    <source>
        <dbReference type="ARBA" id="ARBA00022989"/>
    </source>
</evidence>
<dbReference type="PANTHER" id="PTHR30386:SF26">
    <property type="entry name" value="TRANSPORT PROTEIN COMB"/>
    <property type="match status" value="1"/>
</dbReference>
<keyword evidence="3 6" id="KW-0812">Transmembrane</keyword>
<gene>
    <name evidence="8" type="ORF">C7459_10255</name>
</gene>
<proteinExistence type="inferred from homology"/>
<evidence type="ECO:0000256" key="1">
    <source>
        <dbReference type="ARBA" id="ARBA00004167"/>
    </source>
</evidence>
<keyword evidence="9" id="KW-1185">Reference proteome</keyword>
<dbReference type="RefSeq" id="WP_245884371.1">
    <property type="nucleotide sequence ID" value="NZ_QGGL01000002.1"/>
</dbReference>
<evidence type="ECO:0000259" key="7">
    <source>
        <dbReference type="Pfam" id="PF25990"/>
    </source>
</evidence>
<name>A0A316DCW8_9BACL</name>
<organism evidence="8 9">
    <name type="scientific">Tumebacillus permanentifrigoris</name>
    <dbReference type="NCBI Taxonomy" id="378543"/>
    <lineage>
        <taxon>Bacteria</taxon>
        <taxon>Bacillati</taxon>
        <taxon>Bacillota</taxon>
        <taxon>Bacilli</taxon>
        <taxon>Bacillales</taxon>
        <taxon>Alicyclobacillaceae</taxon>
        <taxon>Tumebacillus</taxon>
    </lineage>
</organism>
<evidence type="ECO:0000256" key="2">
    <source>
        <dbReference type="ARBA" id="ARBA00009477"/>
    </source>
</evidence>
<comment type="subcellular location">
    <subcellularLocation>
        <location evidence="1">Membrane</location>
        <topology evidence="1">Single-pass membrane protein</topology>
    </subcellularLocation>
</comment>
<comment type="similarity">
    <text evidence="2">Belongs to the membrane fusion protein (MFP) (TC 8.A.1) family.</text>
</comment>
<keyword evidence="5 6" id="KW-0472">Membrane</keyword>
<feature type="domain" description="YknX-like beta-barrel" evidence="7">
    <location>
        <begin position="123"/>
        <end position="213"/>
    </location>
</feature>
<feature type="transmembrane region" description="Helical" evidence="6">
    <location>
        <begin position="12"/>
        <end position="31"/>
    </location>
</feature>
<accession>A0A316DCW8</accession>
<dbReference type="AlphaFoldDB" id="A0A316DCW8"/>